<evidence type="ECO:0000313" key="5">
    <source>
        <dbReference type="WBParaSite" id="ASIM_0001221701-mRNA-1"/>
    </source>
</evidence>
<reference evidence="5" key="1">
    <citation type="submission" date="2017-02" db="UniProtKB">
        <authorList>
            <consortium name="WormBaseParasite"/>
        </authorList>
    </citation>
    <scope>IDENTIFICATION</scope>
</reference>
<dbReference type="Proteomes" id="UP000267096">
    <property type="component" value="Unassembled WGS sequence"/>
</dbReference>
<evidence type="ECO:0000313" key="4">
    <source>
        <dbReference type="Proteomes" id="UP000267096"/>
    </source>
</evidence>
<accession>A0A0M3JVG3</accession>
<dbReference type="AlphaFoldDB" id="A0A0M3JVG3"/>
<evidence type="ECO:0000256" key="1">
    <source>
        <dbReference type="SAM" id="MobiDB-lite"/>
    </source>
</evidence>
<feature type="region of interest" description="Disordered" evidence="1">
    <location>
        <begin position="1"/>
        <end position="29"/>
    </location>
</feature>
<protein>
    <submittedName>
        <fullName evidence="5">Col_cuticle_N domain-containing protein</fullName>
    </submittedName>
</protein>
<keyword evidence="2" id="KW-0472">Membrane</keyword>
<feature type="transmembrane region" description="Helical" evidence="2">
    <location>
        <begin position="150"/>
        <end position="168"/>
    </location>
</feature>
<name>A0A0M3JVG3_ANISI</name>
<sequence length="264" mass="30617">MWQRVTTNPPPIECSRTRRPTQNRDPVKRRQRERGVLVYVVQANAAKPAGHWLHAYTKQDFGANVLFIEVVWGFCTSRMPCLVVWGWRGVLLETELSTTESRYFDIVNETLVVIHSVCHRLEMESGTKNWFFNRQSDQFMCCNGKLHSKVLNVFFCIIIMFLSLWTLTSGKSTPSKYLAENMKEDDGVKDILKQYLNGDEIDRDLHQKVTVLLACFTLATAVIAMTAFLYSSRVVYQCYQYFEAHQKAKRMAEAISEIERSHEI</sequence>
<evidence type="ECO:0000313" key="3">
    <source>
        <dbReference type="EMBL" id="VDK45594.1"/>
    </source>
</evidence>
<reference evidence="3 4" key="2">
    <citation type="submission" date="2018-11" db="EMBL/GenBank/DDBJ databases">
        <authorList>
            <consortium name="Pathogen Informatics"/>
        </authorList>
    </citation>
    <scope>NUCLEOTIDE SEQUENCE [LARGE SCALE GENOMIC DNA]</scope>
</reference>
<keyword evidence="2" id="KW-1133">Transmembrane helix</keyword>
<organism evidence="5">
    <name type="scientific">Anisakis simplex</name>
    <name type="common">Herring worm</name>
    <dbReference type="NCBI Taxonomy" id="6269"/>
    <lineage>
        <taxon>Eukaryota</taxon>
        <taxon>Metazoa</taxon>
        <taxon>Ecdysozoa</taxon>
        <taxon>Nematoda</taxon>
        <taxon>Chromadorea</taxon>
        <taxon>Rhabditida</taxon>
        <taxon>Spirurina</taxon>
        <taxon>Ascaridomorpha</taxon>
        <taxon>Ascaridoidea</taxon>
        <taxon>Anisakidae</taxon>
        <taxon>Anisakis</taxon>
        <taxon>Anisakis simplex complex</taxon>
    </lineage>
</organism>
<evidence type="ECO:0000256" key="2">
    <source>
        <dbReference type="SAM" id="Phobius"/>
    </source>
</evidence>
<gene>
    <name evidence="3" type="ORF">ASIM_LOCUS11683</name>
</gene>
<keyword evidence="4" id="KW-1185">Reference proteome</keyword>
<feature type="compositionally biased region" description="Basic residues" evidence="1">
    <location>
        <begin position="17"/>
        <end position="29"/>
    </location>
</feature>
<feature type="transmembrane region" description="Helical" evidence="2">
    <location>
        <begin position="209"/>
        <end position="230"/>
    </location>
</feature>
<dbReference type="EMBL" id="UYRR01031093">
    <property type="protein sequence ID" value="VDK45594.1"/>
    <property type="molecule type" value="Genomic_DNA"/>
</dbReference>
<proteinExistence type="predicted"/>
<dbReference type="WBParaSite" id="ASIM_0001221701-mRNA-1">
    <property type="protein sequence ID" value="ASIM_0001221701-mRNA-1"/>
    <property type="gene ID" value="ASIM_0001221701"/>
</dbReference>
<keyword evidence="2" id="KW-0812">Transmembrane</keyword>